<reference evidence="2 3" key="1">
    <citation type="submission" date="2013-03" db="EMBL/GenBank/DDBJ databases">
        <authorList>
            <person name="Harkins D.M."/>
            <person name="Durkin A.S."/>
            <person name="Brinkac L.M."/>
            <person name="Haft D.H."/>
            <person name="Selengut J.D."/>
            <person name="Sanka R."/>
            <person name="DePew J."/>
            <person name="Purushe J."/>
            <person name="Galloway R.L."/>
            <person name="Vinetz J.M."/>
            <person name="Sutton G.G."/>
            <person name="Nierman W.C."/>
            <person name="Fouts D.E."/>
        </authorList>
    </citation>
    <scope>NUCLEOTIDE SEQUENCE [LARGE SCALE GENOMIC DNA]</scope>
    <source>
        <strain evidence="2 3">Waz Holland</strain>
    </source>
</reference>
<dbReference type="Gene3D" id="2.40.10.220">
    <property type="entry name" value="predicted glycosyltransferase like domains"/>
    <property type="match status" value="1"/>
</dbReference>
<accession>N1W9E6</accession>
<dbReference type="STRING" id="1218591.LEP1GSC199_0522"/>
<gene>
    <name evidence="2" type="ORF">LEP1GSC199_0522</name>
</gene>
<dbReference type="GO" id="GO:0035438">
    <property type="term" value="F:cyclic-di-GMP binding"/>
    <property type="evidence" value="ECO:0007669"/>
    <property type="project" value="InterPro"/>
</dbReference>
<dbReference type="AlphaFoldDB" id="N1W9E6"/>
<protein>
    <submittedName>
        <fullName evidence="2">Type IV pilus assembly protein PilZ</fullName>
    </submittedName>
</protein>
<evidence type="ECO:0000259" key="1">
    <source>
        <dbReference type="Pfam" id="PF07238"/>
    </source>
</evidence>
<organism evidence="2 3">
    <name type="scientific">Leptospira vanthielii serovar Holland str. Waz Holland = ATCC 700522</name>
    <dbReference type="NCBI Taxonomy" id="1218591"/>
    <lineage>
        <taxon>Bacteria</taxon>
        <taxon>Pseudomonadati</taxon>
        <taxon>Spirochaetota</taxon>
        <taxon>Spirochaetia</taxon>
        <taxon>Leptospirales</taxon>
        <taxon>Leptospiraceae</taxon>
        <taxon>Leptospira</taxon>
    </lineage>
</organism>
<dbReference type="SUPFAM" id="SSF141371">
    <property type="entry name" value="PilZ domain-like"/>
    <property type="match status" value="1"/>
</dbReference>
<dbReference type="EMBL" id="AOGY02000011">
    <property type="protein sequence ID" value="EMY71623.1"/>
    <property type="molecule type" value="Genomic_DNA"/>
</dbReference>
<name>N1W9E6_9LEPT</name>
<sequence>MRCMAPIQEKRKYVRVQPLEKEPVAIHLMGVALLDVLKASDISMGGVGIIAPNHFDEWDMHETVEILVALPGDLEDFLARGVIKQVGKKSKETGVYGVQFTEIGPKGKQDLQVYVNRMVRQGREVK</sequence>
<dbReference type="Proteomes" id="UP000012227">
    <property type="component" value="Unassembled WGS sequence"/>
</dbReference>
<dbReference type="Pfam" id="PF07238">
    <property type="entry name" value="PilZ"/>
    <property type="match status" value="1"/>
</dbReference>
<feature type="domain" description="PilZ" evidence="1">
    <location>
        <begin position="9"/>
        <end position="116"/>
    </location>
</feature>
<evidence type="ECO:0000313" key="2">
    <source>
        <dbReference type="EMBL" id="EMY71623.1"/>
    </source>
</evidence>
<dbReference type="InterPro" id="IPR009875">
    <property type="entry name" value="PilZ_domain"/>
</dbReference>
<proteinExistence type="predicted"/>
<evidence type="ECO:0000313" key="3">
    <source>
        <dbReference type="Proteomes" id="UP000012227"/>
    </source>
</evidence>
<comment type="caution">
    <text evidence="2">The sequence shown here is derived from an EMBL/GenBank/DDBJ whole genome shotgun (WGS) entry which is preliminary data.</text>
</comment>